<evidence type="ECO:0000256" key="1">
    <source>
        <dbReference type="SAM" id="MobiDB-lite"/>
    </source>
</evidence>
<name>A0AAD5R787_PARTN</name>
<evidence type="ECO:0000313" key="2">
    <source>
        <dbReference type="EMBL" id="KAJ1370079.1"/>
    </source>
</evidence>
<gene>
    <name evidence="2" type="ORF">KIN20_031726</name>
</gene>
<evidence type="ECO:0000313" key="3">
    <source>
        <dbReference type="Proteomes" id="UP001196413"/>
    </source>
</evidence>
<accession>A0AAD5R787</accession>
<feature type="region of interest" description="Disordered" evidence="1">
    <location>
        <begin position="1"/>
        <end position="26"/>
    </location>
</feature>
<proteinExistence type="predicted"/>
<organism evidence="2 3">
    <name type="scientific">Parelaphostrongylus tenuis</name>
    <name type="common">Meningeal worm</name>
    <dbReference type="NCBI Taxonomy" id="148309"/>
    <lineage>
        <taxon>Eukaryota</taxon>
        <taxon>Metazoa</taxon>
        <taxon>Ecdysozoa</taxon>
        <taxon>Nematoda</taxon>
        <taxon>Chromadorea</taxon>
        <taxon>Rhabditida</taxon>
        <taxon>Rhabditina</taxon>
        <taxon>Rhabditomorpha</taxon>
        <taxon>Strongyloidea</taxon>
        <taxon>Metastrongylidae</taxon>
        <taxon>Parelaphostrongylus</taxon>
    </lineage>
</organism>
<sequence length="72" mass="8210">MPLPQQIKTIKGPLSHSGKGNDEEFSDETYDTIENTVLVADTTRVMKIDVLRSIREIWRVLYQSAVAYNLTL</sequence>
<comment type="caution">
    <text evidence="2">The sequence shown here is derived from an EMBL/GenBank/DDBJ whole genome shotgun (WGS) entry which is preliminary data.</text>
</comment>
<dbReference type="Proteomes" id="UP001196413">
    <property type="component" value="Unassembled WGS sequence"/>
</dbReference>
<dbReference type="AlphaFoldDB" id="A0AAD5R787"/>
<reference evidence="2" key="1">
    <citation type="submission" date="2021-06" db="EMBL/GenBank/DDBJ databases">
        <title>Parelaphostrongylus tenuis whole genome reference sequence.</title>
        <authorList>
            <person name="Garwood T.J."/>
            <person name="Larsen P.A."/>
            <person name="Fountain-Jones N.M."/>
            <person name="Garbe J.R."/>
            <person name="Macchietto M.G."/>
            <person name="Kania S.A."/>
            <person name="Gerhold R.W."/>
            <person name="Richards J.E."/>
            <person name="Wolf T.M."/>
        </authorList>
    </citation>
    <scope>NUCLEOTIDE SEQUENCE</scope>
    <source>
        <strain evidence="2">MNPRO001-30</strain>
        <tissue evidence="2">Meninges</tissue>
    </source>
</reference>
<dbReference type="EMBL" id="JAHQIW010006726">
    <property type="protein sequence ID" value="KAJ1370079.1"/>
    <property type="molecule type" value="Genomic_DNA"/>
</dbReference>
<protein>
    <submittedName>
        <fullName evidence="2">Uncharacterized protein</fullName>
    </submittedName>
</protein>
<keyword evidence="3" id="KW-1185">Reference proteome</keyword>